<keyword evidence="1" id="KW-0472">Membrane</keyword>
<reference evidence="2 3" key="1">
    <citation type="journal article" date="2016" name="Nat. Commun.">
        <title>Thousands of microbial genomes shed light on interconnected biogeochemical processes in an aquifer system.</title>
        <authorList>
            <person name="Anantharaman K."/>
            <person name="Brown C.T."/>
            <person name="Hug L.A."/>
            <person name="Sharon I."/>
            <person name="Castelle C.J."/>
            <person name="Probst A.J."/>
            <person name="Thomas B.C."/>
            <person name="Singh A."/>
            <person name="Wilkins M.J."/>
            <person name="Karaoz U."/>
            <person name="Brodie E.L."/>
            <person name="Williams K.H."/>
            <person name="Hubbard S.S."/>
            <person name="Banfield J.F."/>
        </authorList>
    </citation>
    <scope>NUCLEOTIDE SEQUENCE [LARGE SCALE GENOMIC DNA]</scope>
</reference>
<evidence type="ECO:0000313" key="2">
    <source>
        <dbReference type="EMBL" id="OGZ26973.1"/>
    </source>
</evidence>
<evidence type="ECO:0000256" key="1">
    <source>
        <dbReference type="SAM" id="Phobius"/>
    </source>
</evidence>
<name>A0A1G2EMF8_9BACT</name>
<comment type="caution">
    <text evidence="2">The sequence shown here is derived from an EMBL/GenBank/DDBJ whole genome shotgun (WGS) entry which is preliminary data.</text>
</comment>
<sequence length="136" mass="15071">MIKDNRGISLYLAIIVMVVLLSIIIGVSAILAKQFKMIRGMENSVVALYAADAGIETALSDIFENISNVEEVYNPHFSNEEISSRVNVYRCQFGESPCTGLGNQAIPESDDCQGYYYCIESVGEYKGVRRALFVEI</sequence>
<dbReference type="AlphaFoldDB" id="A0A1G2EMF8"/>
<dbReference type="EMBL" id="MHMM01000012">
    <property type="protein sequence ID" value="OGZ26973.1"/>
    <property type="molecule type" value="Genomic_DNA"/>
</dbReference>
<proteinExistence type="predicted"/>
<keyword evidence="1" id="KW-0812">Transmembrane</keyword>
<keyword evidence="1" id="KW-1133">Transmembrane helix</keyword>
<feature type="transmembrane region" description="Helical" evidence="1">
    <location>
        <begin position="12"/>
        <end position="32"/>
    </location>
</feature>
<protein>
    <recommendedName>
        <fullName evidence="4">Type 4 fimbrial biogenesis protein PilX N-terminal domain-containing protein</fullName>
    </recommendedName>
</protein>
<evidence type="ECO:0008006" key="4">
    <source>
        <dbReference type="Google" id="ProtNLM"/>
    </source>
</evidence>
<accession>A0A1G2EMF8</accession>
<organism evidence="2 3">
    <name type="scientific">Candidatus Nealsonbacteria bacterium RIFOXYB1_FULL_40_15</name>
    <dbReference type="NCBI Taxonomy" id="1801677"/>
    <lineage>
        <taxon>Bacteria</taxon>
        <taxon>Candidatus Nealsoniibacteriota</taxon>
    </lineage>
</organism>
<dbReference type="STRING" id="1801677.A2365_02605"/>
<dbReference type="Proteomes" id="UP000177740">
    <property type="component" value="Unassembled WGS sequence"/>
</dbReference>
<gene>
    <name evidence="2" type="ORF">A2365_02605</name>
</gene>
<evidence type="ECO:0000313" key="3">
    <source>
        <dbReference type="Proteomes" id="UP000177740"/>
    </source>
</evidence>